<evidence type="ECO:0000256" key="1">
    <source>
        <dbReference type="SAM" id="Coils"/>
    </source>
</evidence>
<keyword evidence="5" id="KW-1185">Reference proteome</keyword>
<feature type="compositionally biased region" description="Basic and acidic residues" evidence="2">
    <location>
        <begin position="1772"/>
        <end position="1788"/>
    </location>
</feature>
<evidence type="ECO:0000313" key="5">
    <source>
        <dbReference type="Proteomes" id="UP000193218"/>
    </source>
</evidence>
<feature type="compositionally biased region" description="Pro residues" evidence="2">
    <location>
        <begin position="1343"/>
        <end position="1354"/>
    </location>
</feature>
<dbReference type="SUPFAM" id="SSF50729">
    <property type="entry name" value="PH domain-like"/>
    <property type="match status" value="1"/>
</dbReference>
<dbReference type="GO" id="GO:0005543">
    <property type="term" value="F:phospholipid binding"/>
    <property type="evidence" value="ECO:0007669"/>
    <property type="project" value="InterPro"/>
</dbReference>
<feature type="compositionally biased region" description="Polar residues" evidence="2">
    <location>
        <begin position="1414"/>
        <end position="1433"/>
    </location>
</feature>
<dbReference type="InterPro" id="IPR053005">
    <property type="entry name" value="Nuclear_Pos-Cytoskel_Interact"/>
</dbReference>
<feature type="region of interest" description="Disordered" evidence="2">
    <location>
        <begin position="1719"/>
        <end position="1794"/>
    </location>
</feature>
<evidence type="ECO:0000259" key="3">
    <source>
        <dbReference type="PROSITE" id="PS50003"/>
    </source>
</evidence>
<dbReference type="GO" id="GO:0032065">
    <property type="term" value="P:maintenance of protein location in cell cortex"/>
    <property type="evidence" value="ECO:0007669"/>
    <property type="project" value="InterPro"/>
</dbReference>
<dbReference type="EMBL" id="NBSH01000002">
    <property type="protein sequence ID" value="ORX39731.1"/>
    <property type="molecule type" value="Genomic_DNA"/>
</dbReference>
<dbReference type="OrthoDB" id="2149224at2759"/>
<dbReference type="Gene3D" id="2.30.29.30">
    <property type="entry name" value="Pleckstrin-homology domain (PH domain)/Phosphotyrosine-binding domain (PTB)"/>
    <property type="match status" value="1"/>
</dbReference>
<evidence type="ECO:0000313" key="4">
    <source>
        <dbReference type="EMBL" id="ORX39731.1"/>
    </source>
</evidence>
<protein>
    <recommendedName>
        <fullName evidence="3">PH domain-containing protein</fullName>
    </recommendedName>
</protein>
<dbReference type="GeneID" id="33555848"/>
<dbReference type="CDD" id="cd13365">
    <property type="entry name" value="PH_PLC_plant-like"/>
    <property type="match status" value="1"/>
</dbReference>
<dbReference type="PROSITE" id="PS50003">
    <property type="entry name" value="PH_DOMAIN"/>
    <property type="match status" value="1"/>
</dbReference>
<feature type="compositionally biased region" description="Polar residues" evidence="2">
    <location>
        <begin position="613"/>
        <end position="628"/>
    </location>
</feature>
<dbReference type="InterPro" id="IPR011993">
    <property type="entry name" value="PH-like_dom_sf"/>
</dbReference>
<dbReference type="GO" id="GO:0000226">
    <property type="term" value="P:microtubule cytoskeleton organization"/>
    <property type="evidence" value="ECO:0007669"/>
    <property type="project" value="TreeGrafter"/>
</dbReference>
<gene>
    <name evidence="4" type="ORF">BD324DRAFT_606985</name>
</gene>
<feature type="region of interest" description="Disordered" evidence="2">
    <location>
        <begin position="389"/>
        <end position="409"/>
    </location>
</feature>
<feature type="region of interest" description="Disordered" evidence="2">
    <location>
        <begin position="606"/>
        <end position="711"/>
    </location>
</feature>
<dbReference type="GO" id="GO:0005739">
    <property type="term" value="C:mitochondrion"/>
    <property type="evidence" value="ECO:0007669"/>
    <property type="project" value="TreeGrafter"/>
</dbReference>
<dbReference type="InterPro" id="IPR001849">
    <property type="entry name" value="PH_domain"/>
</dbReference>
<dbReference type="Proteomes" id="UP000193218">
    <property type="component" value="Unassembled WGS sequence"/>
</dbReference>
<name>A0A1Y1UNW5_9TREE</name>
<dbReference type="InParanoid" id="A0A1Y1UNW5"/>
<feature type="coiled-coil region" evidence="1">
    <location>
        <begin position="107"/>
        <end position="134"/>
    </location>
</feature>
<comment type="caution">
    <text evidence="4">The sequence shown here is derived from an EMBL/GenBank/DDBJ whole genome shotgun (WGS) entry which is preliminary data.</text>
</comment>
<dbReference type="GO" id="GO:0015631">
    <property type="term" value="F:tubulin binding"/>
    <property type="evidence" value="ECO:0007669"/>
    <property type="project" value="TreeGrafter"/>
</dbReference>
<reference evidence="4 5" key="1">
    <citation type="submission" date="2017-03" db="EMBL/GenBank/DDBJ databases">
        <title>Widespread Adenine N6-methylation of Active Genes in Fungi.</title>
        <authorList>
            <consortium name="DOE Joint Genome Institute"/>
            <person name="Mondo S.J."/>
            <person name="Dannebaum R.O."/>
            <person name="Kuo R.C."/>
            <person name="Louie K.B."/>
            <person name="Bewick A.J."/>
            <person name="Labutti K."/>
            <person name="Haridas S."/>
            <person name="Kuo A."/>
            <person name="Salamov A."/>
            <person name="Ahrendt S.R."/>
            <person name="Lau R."/>
            <person name="Bowen B.P."/>
            <person name="Lipzen A."/>
            <person name="Sullivan W."/>
            <person name="Andreopoulos W.B."/>
            <person name="Clum A."/>
            <person name="Lindquist E."/>
            <person name="Daum C."/>
            <person name="Northen T.R."/>
            <person name="Ramamoorthy G."/>
            <person name="Schmitz R.J."/>
            <person name="Gryganskyi A."/>
            <person name="Culley D."/>
            <person name="Magnuson J."/>
            <person name="James T.Y."/>
            <person name="O'Malley M.A."/>
            <person name="Stajich J.E."/>
            <person name="Spatafora J.W."/>
            <person name="Visel A."/>
            <person name="Grigoriev I.V."/>
        </authorList>
    </citation>
    <scope>NUCLEOTIDE SEQUENCE [LARGE SCALE GENOMIC DNA]</scope>
    <source>
        <strain evidence="4 5">NRRL Y-17943</strain>
    </source>
</reference>
<dbReference type="STRING" id="4999.A0A1Y1UNW5"/>
<keyword evidence="1" id="KW-0175">Coiled coil</keyword>
<feature type="compositionally biased region" description="Pro residues" evidence="2">
    <location>
        <begin position="1323"/>
        <end position="1335"/>
    </location>
</feature>
<feature type="region of interest" description="Disordered" evidence="2">
    <location>
        <begin position="1"/>
        <end position="48"/>
    </location>
</feature>
<accession>A0A1Y1UNW5</accession>
<dbReference type="Pfam" id="PF12814">
    <property type="entry name" value="Mcp5_PH"/>
    <property type="match status" value="1"/>
</dbReference>
<feature type="region of interest" description="Disordered" evidence="2">
    <location>
        <begin position="442"/>
        <end position="483"/>
    </location>
</feature>
<proteinExistence type="predicted"/>
<feature type="domain" description="PH" evidence="3">
    <location>
        <begin position="1462"/>
        <end position="1573"/>
    </location>
</feature>
<feature type="region of interest" description="Disordered" evidence="2">
    <location>
        <begin position="496"/>
        <end position="568"/>
    </location>
</feature>
<feature type="compositionally biased region" description="Polar residues" evidence="2">
    <location>
        <begin position="543"/>
        <end position="552"/>
    </location>
</feature>
<feature type="region of interest" description="Disordered" evidence="2">
    <location>
        <begin position="339"/>
        <end position="364"/>
    </location>
</feature>
<sequence>MDDPFGSPTTSTLPRQRSRPNLAHHLPAPPSSRSLASQLRDSPTKPSQKLEYTGHALHQHLSSLLEQKTAQLQMLGTMGQEILKQQQELEERIKGFDEDDGIDEEVGEDTKVKLKDLDEAMRQWEAQNEDMMRELGGKMPDSLEGLDLKAPVMENGTTSASMNRRQRNAQHRALDMEFATEIGQNLLAEVRRLQSLLNEREKSVEKLNEEKDSWEVEKASLVGAVRNAESSVDRYKEENWNLEVNLQELRAAHSDAQEQLTKSNIEHTRLNRSILSVRELAEMHKTDAEKNAQLLEDLKAKHETDMAQARKNYAGLQRDKSDLLTELHVERNRRVSALRGRMSRGASASPGLSTPGGADESFEEDEDVFAATVDDARKRSLAAENNALSPGNITAFSSSPDPTPSKDRVPLSDVYINEIDELRENLERARAEIATLKGEQHKARRMASREDITPRTSGDWEEEDSILSGRGRGTVRGRRGRGRGFAASLSRKLGFSRVPSSLSNGSTPNDKSFNSTSTGTPDLLRYRESVSPGLDSPSLASRALSSETSLDRPTSFMGPSTALADELGSGNLDSMDYASGSNATDWSPEKQPQAYLENQVEVTTPTKGVFAESTKSNIEESTQPTGERTPTKPAKALPIAVISRRPSSVADTTTDGETDYADAESTMDVATPREGTAELPTDADESSYATGREYATAESSAGSDSDEGDYTQRLGISGSMLGLGGAAAAAGGYAAYKQAHKVASRDLIREKIVERIVEVPVEKIVEVEKRVEVPVEVIKEVMVEKPIEVIKEVFVDRPVEVIKEVIIDRPVEVIKEVIVEKPVEVIKEVLSEKPIEVIKEIIVDRPVEVIKEVIVEKPVEVIKEVIVDRPVEVIKEVIVEKLVEVIKEVIVDRPVEVIKEVVVEKPIEVIKEVIVDRHVEVIKEVPVDRPVEIIKEVIIDRPVEVIKEVIVDRPVEIIKELVVEKSVEVIKEVEKPVEVIKEVEKIIEVPKIVEVEKIVERIVEKEVEVPKIVEVEKIIEKIVNVDREVEKPVERIVEIPKIVEVEKIVEKIVEKPVEVFKQVEVEKIVEVERIVEKPVEVIREVEKIVEVQVDRVVEVPVEKIVEKIVEVPVEVVKEVEKIVEVPVEVIKEVEKIVELPVEVIREVIKTIEVPVEVLKTVEIPVEVIKEVSKTVEVPIEVVRIVEVIKEVEKIVEVPVEVIKTVEVPVDRIVEKIVEKRVEVPVEKIVPMPSPTPSSPTVSPDLGIWRVQPGANYDFLKAPPPSGSLGGKTRASTETSALGLGFPADDGLPATRGLSPALTVDGLPPASPSASVDRTLPPTMSLPPPPTIPPPAEQKKTSTGPPPRPLSPPPDEFVSRTARRASRPAVVTKGAMGPPESVIRKPSRTSVRPPPSPAASAFETRRRGHRGTLPASGQSSFSMRNDNGSISSMGSVVPPGEHKRSGSVVAGTTDPATIHAITQTMIGEYLWKYTRRALGKGQSENRHKRFFWIHPYTKTLYWSASDPGSLGAQESSAKSVVITNVKAIDDANNSPPGLHSQSIVVSTTGRDIQFTAESKDRHDLWMSALLFLLSESAPTGVANTLKHSSTVRAMSSRSLAADEQGRLTYTPTIPKSPMSMRSLHSVNSFTMTPKAYPRPPSALSARAASAMEKRSGTPAFEYYRRHEVPATIHGGHRYKGTYKGAPFMEDFDVITAEDGDDPDASFEGMDNVRACCDGRHTVGHHHHPENESVTGPPERPAPRSVTPSLRAFSMRSRRASAASSKRPGIPKGKFREEEPAVPKIDERSKSVTGHI</sequence>
<dbReference type="PANTHER" id="PTHR28190:SF1">
    <property type="entry name" value="NUCLEAR MIGRATION PROTEIN NUM1"/>
    <property type="match status" value="1"/>
</dbReference>
<dbReference type="InterPro" id="IPR024774">
    <property type="entry name" value="PH_dom-Mcp5-type"/>
</dbReference>
<dbReference type="RefSeq" id="XP_021873516.1">
    <property type="nucleotide sequence ID" value="XM_022014040.1"/>
</dbReference>
<evidence type="ECO:0000256" key="2">
    <source>
        <dbReference type="SAM" id="MobiDB-lite"/>
    </source>
</evidence>
<feature type="coiled-coil region" evidence="1">
    <location>
        <begin position="190"/>
        <end position="326"/>
    </location>
</feature>
<organism evidence="4 5">
    <name type="scientific">Kockovaella imperatae</name>
    <dbReference type="NCBI Taxonomy" id="4999"/>
    <lineage>
        <taxon>Eukaryota</taxon>
        <taxon>Fungi</taxon>
        <taxon>Dikarya</taxon>
        <taxon>Basidiomycota</taxon>
        <taxon>Agaricomycotina</taxon>
        <taxon>Tremellomycetes</taxon>
        <taxon>Tremellales</taxon>
        <taxon>Cuniculitremaceae</taxon>
        <taxon>Kockovaella</taxon>
    </lineage>
</organism>
<feature type="compositionally biased region" description="Basic residues" evidence="2">
    <location>
        <begin position="473"/>
        <end position="482"/>
    </location>
</feature>
<feature type="compositionally biased region" description="Polar residues" evidence="2">
    <location>
        <begin position="498"/>
        <end position="520"/>
    </location>
</feature>
<dbReference type="GO" id="GO:0005938">
    <property type="term" value="C:cell cortex"/>
    <property type="evidence" value="ECO:0007669"/>
    <property type="project" value="InterPro"/>
</dbReference>
<feature type="compositionally biased region" description="Low complexity" evidence="2">
    <location>
        <begin position="23"/>
        <end position="40"/>
    </location>
</feature>
<dbReference type="PANTHER" id="PTHR28190">
    <property type="entry name" value="NUCLEAR MIGRATION PROTEIN NUM1"/>
    <property type="match status" value="1"/>
</dbReference>
<feature type="compositionally biased region" description="Polar residues" evidence="2">
    <location>
        <begin position="389"/>
        <end position="400"/>
    </location>
</feature>
<feature type="region of interest" description="Disordered" evidence="2">
    <location>
        <begin position="1295"/>
        <end position="1449"/>
    </location>
</feature>
<feature type="compositionally biased region" description="Low complexity" evidence="2">
    <location>
        <begin position="1747"/>
        <end position="1763"/>
    </location>
</feature>
<dbReference type="SMART" id="SM00233">
    <property type="entry name" value="PH"/>
    <property type="match status" value="1"/>
</dbReference>